<accession>A0A543PRI4</accession>
<comment type="caution">
    <text evidence="2">The sequence shown here is derived from an EMBL/GenBank/DDBJ whole genome shotgun (WGS) entry which is preliminary data.</text>
</comment>
<name>A0A543PRI4_9MICO</name>
<dbReference type="SUPFAM" id="SSF54197">
    <property type="entry name" value="HIT-like"/>
    <property type="match status" value="1"/>
</dbReference>
<organism evidence="2 3">
    <name type="scientific">Humibacillus xanthopallidus</name>
    <dbReference type="NCBI Taxonomy" id="412689"/>
    <lineage>
        <taxon>Bacteria</taxon>
        <taxon>Bacillati</taxon>
        <taxon>Actinomycetota</taxon>
        <taxon>Actinomycetes</taxon>
        <taxon>Micrococcales</taxon>
        <taxon>Intrasporangiaceae</taxon>
        <taxon>Humibacillus</taxon>
    </lineage>
</organism>
<gene>
    <name evidence="2" type="ORF">FHX52_3408</name>
</gene>
<dbReference type="RefSeq" id="WP_246070066.1">
    <property type="nucleotide sequence ID" value="NZ_BAAAQC010000012.1"/>
</dbReference>
<protein>
    <recommendedName>
        <fullName evidence="4">Diadenosine tetraphosphate (Ap4A) HIT family hydrolase</fullName>
    </recommendedName>
</protein>
<evidence type="ECO:0000313" key="2">
    <source>
        <dbReference type="EMBL" id="TQN46679.1"/>
    </source>
</evidence>
<evidence type="ECO:0000256" key="1">
    <source>
        <dbReference type="SAM" id="MobiDB-lite"/>
    </source>
</evidence>
<dbReference type="EMBL" id="VFQF01000002">
    <property type="protein sequence ID" value="TQN46679.1"/>
    <property type="molecule type" value="Genomic_DNA"/>
</dbReference>
<dbReference type="Gene3D" id="3.30.428.10">
    <property type="entry name" value="HIT-like"/>
    <property type="match status" value="1"/>
</dbReference>
<dbReference type="AlphaFoldDB" id="A0A543PRI4"/>
<proteinExistence type="predicted"/>
<sequence length="249" mass="26784">MSDDGDDAVPTDALRTDPGAHDPLLGEAESPEDYHARILAAADAEGRLPVAVEEMPGWDIYPYEIDSLRLKPLQPLADEEPARRGEEARDCWCATGFGPDDGTTVWSNARWRLGLTDQSGLPVQLVLSPLEHHDLPSLPTDLAAEMGQLVVAISDAVEHVPSVGRVHVAKYGDGSAHLHLFFFGRPARIPQFRGSPLLDWEENLPRVPLPVLQANARVVAERLLVHLGGQAGTLGRDVAPDDGAGTAQG</sequence>
<evidence type="ECO:0000313" key="3">
    <source>
        <dbReference type="Proteomes" id="UP000320085"/>
    </source>
</evidence>
<feature type="region of interest" description="Disordered" evidence="1">
    <location>
        <begin position="1"/>
        <end position="32"/>
    </location>
</feature>
<dbReference type="Proteomes" id="UP000320085">
    <property type="component" value="Unassembled WGS sequence"/>
</dbReference>
<evidence type="ECO:0008006" key="4">
    <source>
        <dbReference type="Google" id="ProtNLM"/>
    </source>
</evidence>
<reference evidence="2 3" key="1">
    <citation type="submission" date="2019-06" db="EMBL/GenBank/DDBJ databases">
        <title>Sequencing the genomes of 1000 actinobacteria strains.</title>
        <authorList>
            <person name="Klenk H.-P."/>
        </authorList>
    </citation>
    <scope>NUCLEOTIDE SEQUENCE [LARGE SCALE GENOMIC DNA]</scope>
    <source>
        <strain evidence="2 3">DSM 21776</strain>
    </source>
</reference>
<dbReference type="InterPro" id="IPR036265">
    <property type="entry name" value="HIT-like_sf"/>
</dbReference>